<evidence type="ECO:0000256" key="1">
    <source>
        <dbReference type="ARBA" id="ARBA00022691"/>
    </source>
</evidence>
<dbReference type="GO" id="GO:0016491">
    <property type="term" value="F:oxidoreductase activity"/>
    <property type="evidence" value="ECO:0007669"/>
    <property type="project" value="InterPro"/>
</dbReference>
<dbReference type="InterPro" id="IPR013785">
    <property type="entry name" value="Aldolase_TIM"/>
</dbReference>
<dbReference type="AlphaFoldDB" id="A0A402DGT7"/>
<sequence length="393" mass="45383">MIELLRQYIDNWGYKPSEKGSVKLVVIQPTTFCNLDCDYCYLPDRQLKYKLSLELIEPIFRNIFASDLIDLRGFTIVWHAGEPLTVPISFYTAAIQIIDKLNQEINPNPYQIEHSLQTNATMITQEWCDFIKEYDLRIGVSIDGPDFIHDAHRITRTGKGTHASTMRGIKLLQNNQIPFSVIAVLSDISLDYPDEIFDFFLENKIRYVGFNIEEIEGTNRSSSLQNNGVDERYRNFMQRFYGRVKEAENLLQVREFDDLYSLICQKYSFQGQFTPFTMINIAHNGDFSTFSPELLSMKSDVYGDFILGNITQHDLRSIDQTDKFKKLDRDIQAGVKMCQKTCPYFSLCGGGAPANKYYENGTFRSTETIYCRYTKKIIADIILEALEKQLGIV</sequence>
<dbReference type="InterPro" id="IPR026357">
    <property type="entry name" value="rSAM_SPASM_GrrM_OscB"/>
</dbReference>
<dbReference type="Gene3D" id="3.20.20.70">
    <property type="entry name" value="Aldolase class I"/>
    <property type="match status" value="1"/>
</dbReference>
<reference evidence="7" key="1">
    <citation type="submission" date="2018-12" db="EMBL/GenBank/DDBJ databases">
        <title>Genome sequence of Microcystis aeruginosa NIES-4285.</title>
        <authorList>
            <person name="Tanabe Y."/>
        </authorList>
    </citation>
    <scope>NUCLEOTIDE SEQUENCE [LARGE SCALE GENOMIC DNA]</scope>
    <source>
        <strain evidence="7">NIES-4285</strain>
    </source>
</reference>
<dbReference type="PANTHER" id="PTHR43273">
    <property type="entry name" value="ANAEROBIC SULFATASE-MATURATING ENZYME HOMOLOG ASLB-RELATED"/>
    <property type="match status" value="1"/>
</dbReference>
<dbReference type="InterPro" id="IPR058240">
    <property type="entry name" value="rSAM_sf"/>
</dbReference>
<keyword evidence="2" id="KW-0479">Metal-binding</keyword>
<dbReference type="CDD" id="cd01335">
    <property type="entry name" value="Radical_SAM"/>
    <property type="match status" value="1"/>
</dbReference>
<keyword evidence="4" id="KW-0411">Iron-sulfur</keyword>
<accession>A0A402DGT7</accession>
<dbReference type="SFLD" id="SFLDG01067">
    <property type="entry name" value="SPASM/twitch_domain_containing"/>
    <property type="match status" value="1"/>
</dbReference>
<name>A0A402DGT7_MICAE</name>
<dbReference type="SMART" id="SM00729">
    <property type="entry name" value="Elp3"/>
    <property type="match status" value="1"/>
</dbReference>
<dbReference type="SFLD" id="SFLDS00029">
    <property type="entry name" value="Radical_SAM"/>
    <property type="match status" value="1"/>
</dbReference>
<proteinExistence type="predicted"/>
<evidence type="ECO:0000259" key="5">
    <source>
        <dbReference type="PROSITE" id="PS51918"/>
    </source>
</evidence>
<dbReference type="InterPro" id="IPR006638">
    <property type="entry name" value="Elp3/MiaA/NifB-like_rSAM"/>
</dbReference>
<dbReference type="SFLD" id="SFLDG01072">
    <property type="entry name" value="dehydrogenase_like"/>
    <property type="match status" value="1"/>
</dbReference>
<dbReference type="RefSeq" id="WP_130757864.1">
    <property type="nucleotide sequence ID" value="NZ_BIFY01000071.1"/>
</dbReference>
<evidence type="ECO:0000256" key="3">
    <source>
        <dbReference type="ARBA" id="ARBA00023004"/>
    </source>
</evidence>
<dbReference type="SFLD" id="SFLDG01386">
    <property type="entry name" value="main_SPASM_domain-containing"/>
    <property type="match status" value="1"/>
</dbReference>
<gene>
    <name evidence="6" type="primary">chuR_1</name>
    <name evidence="6" type="ORF">MiAbB_03372</name>
</gene>
<evidence type="ECO:0000313" key="6">
    <source>
        <dbReference type="EMBL" id="GCE61436.1"/>
    </source>
</evidence>
<protein>
    <submittedName>
        <fullName evidence="6">Anaerobic sulfatase-maturating enzyme</fullName>
    </submittedName>
</protein>
<dbReference type="GO" id="GO:0051536">
    <property type="term" value="F:iron-sulfur cluster binding"/>
    <property type="evidence" value="ECO:0007669"/>
    <property type="project" value="UniProtKB-KW"/>
</dbReference>
<evidence type="ECO:0000256" key="2">
    <source>
        <dbReference type="ARBA" id="ARBA00022723"/>
    </source>
</evidence>
<dbReference type="Proteomes" id="UP000289660">
    <property type="component" value="Unassembled WGS sequence"/>
</dbReference>
<keyword evidence="3" id="KW-0408">Iron</keyword>
<evidence type="ECO:0000256" key="4">
    <source>
        <dbReference type="ARBA" id="ARBA00023014"/>
    </source>
</evidence>
<organism evidence="6 7">
    <name type="scientific">Microcystis aeruginosa NIES-4285</name>
    <dbReference type="NCBI Taxonomy" id="2497681"/>
    <lineage>
        <taxon>Bacteria</taxon>
        <taxon>Bacillati</taxon>
        <taxon>Cyanobacteriota</taxon>
        <taxon>Cyanophyceae</taxon>
        <taxon>Oscillatoriophycideae</taxon>
        <taxon>Chroococcales</taxon>
        <taxon>Microcystaceae</taxon>
        <taxon>Microcystis</taxon>
    </lineage>
</organism>
<dbReference type="SFLD" id="SFLDG01384">
    <property type="entry name" value="thioether_bond_formation_requi"/>
    <property type="match status" value="1"/>
</dbReference>
<dbReference type="Pfam" id="PF04055">
    <property type="entry name" value="Radical_SAM"/>
    <property type="match status" value="1"/>
</dbReference>
<dbReference type="EMBL" id="BIFY01000071">
    <property type="protein sequence ID" value="GCE61436.1"/>
    <property type="molecule type" value="Genomic_DNA"/>
</dbReference>
<dbReference type="GO" id="GO:0046872">
    <property type="term" value="F:metal ion binding"/>
    <property type="evidence" value="ECO:0007669"/>
    <property type="project" value="UniProtKB-KW"/>
</dbReference>
<dbReference type="NCBIfam" id="TIGR04261">
    <property type="entry name" value="rSAM_GlyRichRpt"/>
    <property type="match status" value="1"/>
</dbReference>
<evidence type="ECO:0000313" key="7">
    <source>
        <dbReference type="Proteomes" id="UP000289660"/>
    </source>
</evidence>
<dbReference type="PROSITE" id="PS51918">
    <property type="entry name" value="RADICAL_SAM"/>
    <property type="match status" value="1"/>
</dbReference>
<keyword evidence="1" id="KW-0949">S-adenosyl-L-methionine</keyword>
<dbReference type="InterPro" id="IPR007197">
    <property type="entry name" value="rSAM"/>
</dbReference>
<dbReference type="PANTHER" id="PTHR43273:SF8">
    <property type="entry name" value="RADICAL SAM DOMAIN PROTEIN"/>
    <property type="match status" value="1"/>
</dbReference>
<comment type="caution">
    <text evidence="6">The sequence shown here is derived from an EMBL/GenBank/DDBJ whole genome shotgun (WGS) entry which is preliminary data.</text>
</comment>
<dbReference type="InterPro" id="IPR023867">
    <property type="entry name" value="Sulphatase_maturase_rSAM"/>
</dbReference>
<feature type="domain" description="Radical SAM core" evidence="5">
    <location>
        <begin position="17"/>
        <end position="254"/>
    </location>
</feature>
<dbReference type="SUPFAM" id="SSF102114">
    <property type="entry name" value="Radical SAM enzymes"/>
    <property type="match status" value="1"/>
</dbReference>